<accession>A0AAV5HUF2</accession>
<dbReference type="Proteomes" id="UP001054252">
    <property type="component" value="Unassembled WGS sequence"/>
</dbReference>
<protein>
    <submittedName>
        <fullName evidence="1">Uncharacterized protein</fullName>
    </submittedName>
</protein>
<dbReference type="AlphaFoldDB" id="A0AAV5HUF2"/>
<keyword evidence="2" id="KW-1185">Reference proteome</keyword>
<proteinExistence type="predicted"/>
<evidence type="ECO:0000313" key="2">
    <source>
        <dbReference type="Proteomes" id="UP001054252"/>
    </source>
</evidence>
<organism evidence="1 2">
    <name type="scientific">Rubroshorea leprosula</name>
    <dbReference type="NCBI Taxonomy" id="152421"/>
    <lineage>
        <taxon>Eukaryota</taxon>
        <taxon>Viridiplantae</taxon>
        <taxon>Streptophyta</taxon>
        <taxon>Embryophyta</taxon>
        <taxon>Tracheophyta</taxon>
        <taxon>Spermatophyta</taxon>
        <taxon>Magnoliopsida</taxon>
        <taxon>eudicotyledons</taxon>
        <taxon>Gunneridae</taxon>
        <taxon>Pentapetalae</taxon>
        <taxon>rosids</taxon>
        <taxon>malvids</taxon>
        <taxon>Malvales</taxon>
        <taxon>Dipterocarpaceae</taxon>
        <taxon>Rubroshorea</taxon>
    </lineage>
</organism>
<name>A0AAV5HUF2_9ROSI</name>
<dbReference type="EMBL" id="BPVZ01000003">
    <property type="protein sequence ID" value="GKU89357.1"/>
    <property type="molecule type" value="Genomic_DNA"/>
</dbReference>
<comment type="caution">
    <text evidence="1">The sequence shown here is derived from an EMBL/GenBank/DDBJ whole genome shotgun (WGS) entry which is preliminary data.</text>
</comment>
<reference evidence="1 2" key="1">
    <citation type="journal article" date="2021" name="Commun. Biol.">
        <title>The genome of Shorea leprosula (Dipterocarpaceae) highlights the ecological relevance of drought in aseasonal tropical rainforests.</title>
        <authorList>
            <person name="Ng K.K.S."/>
            <person name="Kobayashi M.J."/>
            <person name="Fawcett J.A."/>
            <person name="Hatakeyama M."/>
            <person name="Paape T."/>
            <person name="Ng C.H."/>
            <person name="Ang C.C."/>
            <person name="Tnah L.H."/>
            <person name="Lee C.T."/>
            <person name="Nishiyama T."/>
            <person name="Sese J."/>
            <person name="O'Brien M.J."/>
            <person name="Copetti D."/>
            <person name="Mohd Noor M.I."/>
            <person name="Ong R.C."/>
            <person name="Putra M."/>
            <person name="Sireger I.Z."/>
            <person name="Indrioko S."/>
            <person name="Kosugi Y."/>
            <person name="Izuno A."/>
            <person name="Isagi Y."/>
            <person name="Lee S.L."/>
            <person name="Shimizu K.K."/>
        </authorList>
    </citation>
    <scope>NUCLEOTIDE SEQUENCE [LARGE SCALE GENOMIC DNA]</scope>
    <source>
        <strain evidence="1">214</strain>
    </source>
</reference>
<gene>
    <name evidence="1" type="ORF">SLEP1_g3504</name>
</gene>
<evidence type="ECO:0000313" key="1">
    <source>
        <dbReference type="EMBL" id="GKU89357.1"/>
    </source>
</evidence>
<sequence>MIVSIQVGEAKEMLLQMMVLVLLVYQLNGELITYF</sequence>